<feature type="transmembrane region" description="Helical" evidence="1">
    <location>
        <begin position="5"/>
        <end position="21"/>
    </location>
</feature>
<keyword evidence="1" id="KW-1133">Transmembrane helix</keyword>
<organism evidence="2 3">
    <name type="scientific">Shouchella miscanthi</name>
    <dbReference type="NCBI Taxonomy" id="2598861"/>
    <lineage>
        <taxon>Bacteria</taxon>
        <taxon>Bacillati</taxon>
        <taxon>Bacillota</taxon>
        <taxon>Bacilli</taxon>
        <taxon>Bacillales</taxon>
        <taxon>Bacillaceae</taxon>
        <taxon>Shouchella</taxon>
    </lineage>
</organism>
<dbReference type="RefSeq" id="WP_158332025.1">
    <property type="nucleotide sequence ID" value="NZ_CP042163.1"/>
</dbReference>
<evidence type="ECO:0000256" key="1">
    <source>
        <dbReference type="SAM" id="Phobius"/>
    </source>
</evidence>
<keyword evidence="1" id="KW-0472">Membrane</keyword>
<name>A0ABU6NI18_9BACI</name>
<evidence type="ECO:0000313" key="2">
    <source>
        <dbReference type="EMBL" id="MED4127666.1"/>
    </source>
</evidence>
<dbReference type="Proteomes" id="UP001341820">
    <property type="component" value="Unassembled WGS sequence"/>
</dbReference>
<accession>A0ABU6NI18</accession>
<comment type="caution">
    <text evidence="2">The sequence shown here is derived from an EMBL/GenBank/DDBJ whole genome shotgun (WGS) entry which is preliminary data.</text>
</comment>
<gene>
    <name evidence="2" type="ORF">P5F74_05930</name>
</gene>
<reference evidence="2 3" key="1">
    <citation type="submission" date="2023-03" db="EMBL/GenBank/DDBJ databases">
        <title>Bacillus Genome Sequencing.</title>
        <authorList>
            <person name="Dunlap C."/>
        </authorList>
    </citation>
    <scope>NUCLEOTIDE SEQUENCE [LARGE SCALE GENOMIC DNA]</scope>
    <source>
        <strain evidence="2 3">B-4107</strain>
    </source>
</reference>
<sequence length="48" mass="5296">MDTMIWIIIAVILFVILAGVTKAILRIAFSLAAVAAVIFFIWQLISSM</sequence>
<keyword evidence="1" id="KW-0812">Transmembrane</keyword>
<protein>
    <submittedName>
        <fullName evidence="2">Uncharacterized protein</fullName>
    </submittedName>
</protein>
<dbReference type="EMBL" id="JAROAS010000008">
    <property type="protein sequence ID" value="MED4127666.1"/>
    <property type="molecule type" value="Genomic_DNA"/>
</dbReference>
<keyword evidence="3" id="KW-1185">Reference proteome</keyword>
<feature type="transmembrane region" description="Helical" evidence="1">
    <location>
        <begin position="27"/>
        <end position="45"/>
    </location>
</feature>
<proteinExistence type="predicted"/>
<evidence type="ECO:0000313" key="3">
    <source>
        <dbReference type="Proteomes" id="UP001341820"/>
    </source>
</evidence>